<evidence type="ECO:0008006" key="3">
    <source>
        <dbReference type="Google" id="ProtNLM"/>
    </source>
</evidence>
<dbReference type="AlphaFoldDB" id="A0A2N9L3E9"/>
<dbReference type="OrthoDB" id="115803at2"/>
<dbReference type="Pfam" id="PF13620">
    <property type="entry name" value="CarboxypepD_reg"/>
    <property type="match status" value="1"/>
</dbReference>
<organism evidence="1 2">
    <name type="scientific">Candidatus Sulfuritelmatomonas gaucii</name>
    <dbReference type="NCBI Taxonomy" id="2043161"/>
    <lineage>
        <taxon>Bacteria</taxon>
        <taxon>Pseudomonadati</taxon>
        <taxon>Acidobacteriota</taxon>
        <taxon>Terriglobia</taxon>
        <taxon>Terriglobales</taxon>
        <taxon>Acidobacteriaceae</taxon>
        <taxon>Candidatus Sulfuritelmatomonas</taxon>
    </lineage>
</organism>
<protein>
    <recommendedName>
        <fullName evidence="3">Carboxypeptidase regulatory-like domain-containing protein</fullName>
    </recommendedName>
</protein>
<accession>A0A2N9L3E9</accession>
<sequence length="347" mass="36781">MLALILAAGACAWAQEGTLVATEDPGSAASMGSSIHGVVTSTDGAVYEGARVELELSGPGAPPAASQQTDSEGAFNFGNLPAGKFRITISSAGFVTQEIRGELHSGKAYDARTVVLPVAAASSDIVVSAGSQAEIAQQQLNLEEQQRVLGVFPNYYVSYDHDAVPLTTRQKYQLAWRTQIDPVTWAMTGAVAGFEQADNTFTRYGQGTQGCAKRYGANYADSFFGTMIGGAVLPSVLKQDPRYFYKGTGSVRSRILYAIANSVICKGDNGRWQPNYSGILGGIAAGGISNLYYPDNEHSGIELTFESTLVGTAETAMQNLFQEFLVRRLTPKIPVYPSAGTQSAGTQ</sequence>
<gene>
    <name evidence="1" type="ORF">SBA5_110119</name>
</gene>
<dbReference type="GO" id="GO:0030246">
    <property type="term" value="F:carbohydrate binding"/>
    <property type="evidence" value="ECO:0007669"/>
    <property type="project" value="InterPro"/>
</dbReference>
<evidence type="ECO:0000313" key="2">
    <source>
        <dbReference type="Proteomes" id="UP000239735"/>
    </source>
</evidence>
<dbReference type="Gene3D" id="2.60.40.1120">
    <property type="entry name" value="Carboxypeptidase-like, regulatory domain"/>
    <property type="match status" value="1"/>
</dbReference>
<dbReference type="SUPFAM" id="SSF49452">
    <property type="entry name" value="Starch-binding domain-like"/>
    <property type="match status" value="1"/>
</dbReference>
<reference evidence="2" key="1">
    <citation type="submission" date="2018-02" db="EMBL/GenBank/DDBJ databases">
        <authorList>
            <person name="Hausmann B."/>
        </authorList>
    </citation>
    <scope>NUCLEOTIDE SEQUENCE [LARGE SCALE GENOMIC DNA]</scope>
    <source>
        <strain evidence="2">Peat soil MAG SbA5</strain>
    </source>
</reference>
<evidence type="ECO:0000313" key="1">
    <source>
        <dbReference type="EMBL" id="SPE17759.1"/>
    </source>
</evidence>
<dbReference type="InterPro" id="IPR013784">
    <property type="entry name" value="Carb-bd-like_fold"/>
</dbReference>
<dbReference type="Proteomes" id="UP000239735">
    <property type="component" value="Unassembled WGS sequence"/>
</dbReference>
<dbReference type="EMBL" id="OKRB01000013">
    <property type="protein sequence ID" value="SPE17759.1"/>
    <property type="molecule type" value="Genomic_DNA"/>
</dbReference>
<proteinExistence type="predicted"/>
<name>A0A2N9L3E9_9BACT</name>